<dbReference type="Proteomes" id="UP000717996">
    <property type="component" value="Unassembled WGS sequence"/>
</dbReference>
<reference evidence="2" key="1">
    <citation type="journal article" date="2020" name="Microb. Genom.">
        <title>Genetic diversity of clinical and environmental Mucorales isolates obtained from an investigation of mucormycosis cases among solid organ transplant recipients.</title>
        <authorList>
            <person name="Nguyen M.H."/>
            <person name="Kaul D."/>
            <person name="Muto C."/>
            <person name="Cheng S.J."/>
            <person name="Richter R.A."/>
            <person name="Bruno V.M."/>
            <person name="Liu G."/>
            <person name="Beyhan S."/>
            <person name="Sundermann A.J."/>
            <person name="Mounaud S."/>
            <person name="Pasculle A.W."/>
            <person name="Nierman W.C."/>
            <person name="Driscoll E."/>
            <person name="Cumbie R."/>
            <person name="Clancy C.J."/>
            <person name="Dupont C.L."/>
        </authorList>
    </citation>
    <scope>NUCLEOTIDE SEQUENCE</scope>
    <source>
        <strain evidence="2">GL16</strain>
    </source>
</reference>
<sequence>MNRTEAKQSSRFVGTSTLLPRRKHHSNSKRPRSSSPGEETSDNKRKRIQFSDTELDTFFFLSMENKLKESTRTVVRKNNKKMNEQLAALK</sequence>
<protein>
    <submittedName>
        <fullName evidence="2">Uncharacterized protein</fullName>
    </submittedName>
</protein>
<proteinExistence type="predicted"/>
<comment type="caution">
    <text evidence="2">The sequence shown here is derived from an EMBL/GenBank/DDBJ whole genome shotgun (WGS) entry which is preliminary data.</text>
</comment>
<feature type="region of interest" description="Disordered" evidence="1">
    <location>
        <begin position="1"/>
        <end position="48"/>
    </location>
</feature>
<dbReference type="AlphaFoldDB" id="A0A9P6XRN3"/>
<feature type="compositionally biased region" description="Polar residues" evidence="1">
    <location>
        <begin position="9"/>
        <end position="18"/>
    </location>
</feature>
<evidence type="ECO:0000313" key="3">
    <source>
        <dbReference type="Proteomes" id="UP000717996"/>
    </source>
</evidence>
<evidence type="ECO:0000313" key="2">
    <source>
        <dbReference type="EMBL" id="KAG1531168.1"/>
    </source>
</evidence>
<name>A0A9P6XRN3_RHIOR</name>
<dbReference type="EMBL" id="JAANIT010005840">
    <property type="protein sequence ID" value="KAG1531168.1"/>
    <property type="molecule type" value="Genomic_DNA"/>
</dbReference>
<feature type="compositionally biased region" description="Basic residues" evidence="1">
    <location>
        <begin position="20"/>
        <end position="32"/>
    </location>
</feature>
<gene>
    <name evidence="2" type="ORF">G6F51_013610</name>
</gene>
<organism evidence="2 3">
    <name type="scientific">Rhizopus oryzae</name>
    <name type="common">Mucormycosis agent</name>
    <name type="synonym">Rhizopus arrhizus var. delemar</name>
    <dbReference type="NCBI Taxonomy" id="64495"/>
    <lineage>
        <taxon>Eukaryota</taxon>
        <taxon>Fungi</taxon>
        <taxon>Fungi incertae sedis</taxon>
        <taxon>Mucoromycota</taxon>
        <taxon>Mucoromycotina</taxon>
        <taxon>Mucoromycetes</taxon>
        <taxon>Mucorales</taxon>
        <taxon>Mucorineae</taxon>
        <taxon>Rhizopodaceae</taxon>
        <taxon>Rhizopus</taxon>
    </lineage>
</organism>
<evidence type="ECO:0000256" key="1">
    <source>
        <dbReference type="SAM" id="MobiDB-lite"/>
    </source>
</evidence>
<accession>A0A9P6XRN3</accession>